<dbReference type="Proteomes" id="UP000066487">
    <property type="component" value="Chromosome"/>
</dbReference>
<dbReference type="Pfam" id="PF14903">
    <property type="entry name" value="WG_beta_rep"/>
    <property type="match status" value="5"/>
</dbReference>
<sequence>MVAVRVIWGLYFFVFCIFSSHASAGNNNADEYPIPFELNRSWGAKDKNGVIVIPPIYKNVLLFKGGISIARIDKKIGYIDQNGGIAIPFEYDKGLNFNHGLVGVCTEGKCGYLDAKGNIVISLLYKEIDYFRDEHGGLAIVKGEHGWGVINTAGRNIIEPVLRTKPSISEGVIIAFKGARDGMIYDMKGNQLTPLNYDQIAYNVWAGKYLNDNLFTVAIDGKWGFIDKAGKVIIPMRYDKRAFFFEGYAELVRDGKVYRVDKQGTEELIGDWQQATP</sequence>
<dbReference type="PANTHER" id="PTHR37841">
    <property type="entry name" value="GLR2918 PROTEIN"/>
    <property type="match status" value="1"/>
</dbReference>
<protein>
    <recommendedName>
        <fullName evidence="4">WG repeat-containing protein</fullName>
    </recommendedName>
</protein>
<reference evidence="2 3" key="2">
    <citation type="journal article" date="2018" name="Nature">
        <title>Mutant phenotypes for thousands of bacterial genes of unknown function.</title>
        <authorList>
            <person name="Price M.N."/>
            <person name="Wetmore K.M."/>
            <person name="Waters R.J."/>
            <person name="Callaghan M."/>
            <person name="Ray J."/>
            <person name="Liu H."/>
            <person name="Kuehl J.V."/>
            <person name="Melnyk R.A."/>
            <person name="Lamson J.S."/>
            <person name="Suh Y."/>
            <person name="Carlson H.K."/>
            <person name="Esquivel Z."/>
            <person name="Sadeeshkumar H."/>
            <person name="Chakraborty R."/>
            <person name="Zane G.M."/>
            <person name="Rubin B.E."/>
            <person name="Wall J.D."/>
            <person name="Visel A."/>
            <person name="Bristow J."/>
            <person name="Blow M.J."/>
            <person name="Arkin A.P."/>
            <person name="Deutschbauer A.M."/>
        </authorList>
    </citation>
    <scope>NUCLEOTIDE SEQUENCE [LARGE SCALE GENOMIC DNA]</scope>
    <source>
        <strain evidence="2 3">FW300-N2E3</strain>
    </source>
</reference>
<dbReference type="PANTHER" id="PTHR37841:SF1">
    <property type="entry name" value="DUF3298 DOMAIN-CONTAINING PROTEIN"/>
    <property type="match status" value="1"/>
</dbReference>
<dbReference type="OrthoDB" id="8176121at2"/>
<keyword evidence="1" id="KW-0732">Signal</keyword>
<dbReference type="RefSeq" id="WP_054596972.1">
    <property type="nucleotide sequence ID" value="NZ_CP012830.1"/>
</dbReference>
<evidence type="ECO:0008006" key="4">
    <source>
        <dbReference type="Google" id="ProtNLM"/>
    </source>
</evidence>
<dbReference type="SUPFAM" id="SSF69360">
    <property type="entry name" value="Cell wall binding repeat"/>
    <property type="match status" value="1"/>
</dbReference>
<dbReference type="AlphaFoldDB" id="A0A0N9WM29"/>
<proteinExistence type="predicted"/>
<evidence type="ECO:0000313" key="3">
    <source>
        <dbReference type="Proteomes" id="UP000066487"/>
    </source>
</evidence>
<accession>A0A0N9WM29</accession>
<evidence type="ECO:0000256" key="1">
    <source>
        <dbReference type="SAM" id="SignalP"/>
    </source>
</evidence>
<organism evidence="2 3">
    <name type="scientific">Pseudomonas fluorescens</name>
    <dbReference type="NCBI Taxonomy" id="294"/>
    <lineage>
        <taxon>Bacteria</taxon>
        <taxon>Pseudomonadati</taxon>
        <taxon>Pseudomonadota</taxon>
        <taxon>Gammaproteobacteria</taxon>
        <taxon>Pseudomonadales</taxon>
        <taxon>Pseudomonadaceae</taxon>
        <taxon>Pseudomonas</taxon>
    </lineage>
</organism>
<dbReference type="InterPro" id="IPR032774">
    <property type="entry name" value="WG_beta_rep"/>
</dbReference>
<name>A0A0N9WM29_PSEFL</name>
<dbReference type="EMBL" id="CP012830">
    <property type="protein sequence ID" value="ALI03728.1"/>
    <property type="molecule type" value="Genomic_DNA"/>
</dbReference>
<reference evidence="3" key="1">
    <citation type="submission" date="2015-09" db="EMBL/GenBank/DDBJ databases">
        <title>Whole genome sequence of Pseudomonas fluorescens FW300-N2E3.</title>
        <authorList>
            <person name="Ray J."/>
            <person name="Melnyk R."/>
            <person name="Deutschbauer A."/>
        </authorList>
    </citation>
    <scope>NUCLEOTIDE SEQUENCE [LARGE SCALE GENOMIC DNA]</scope>
    <source>
        <strain evidence="3">FW300-N2E3</strain>
    </source>
</reference>
<evidence type="ECO:0000313" key="2">
    <source>
        <dbReference type="EMBL" id="ALI03728.1"/>
    </source>
</evidence>
<feature type="signal peptide" evidence="1">
    <location>
        <begin position="1"/>
        <end position="24"/>
    </location>
</feature>
<gene>
    <name evidence="2" type="ORF">AO353_22620</name>
</gene>
<feature type="chain" id="PRO_5006040388" description="WG repeat-containing protein" evidence="1">
    <location>
        <begin position="25"/>
        <end position="277"/>
    </location>
</feature>